<dbReference type="PANTHER" id="PTHR37984">
    <property type="entry name" value="PROTEIN CBG26694"/>
    <property type="match status" value="1"/>
</dbReference>
<gene>
    <name evidence="8" type="ORF">MCOR_18195</name>
</gene>
<dbReference type="InterPro" id="IPR043128">
    <property type="entry name" value="Rev_trsase/Diguanyl_cyclase"/>
</dbReference>
<sequence length="392" mass="44910">MAPKGIIEPSSSAWCSPVVMVTKKKDQSIRFYIDFRKINDITEKDCQPIPLIEDTLDALSGSKWFSTLDMRNCYWQCGLEEKDREKTAFTIPGSGLWQFKVLCFGLCGAPATFERKTFSKSERNYCVTGKELLAIDSAAKNFHQYLYGRSFTVRTDHGSLRWLVNFKNPEGQLARWLETLGAYDFQIIHRPSRIHSNADALSRRPCPDDCSYCSKVEDKFSNVGLGEVVINNEISTKEVVVKSVVVDDTSTLTGAVKVEMKGKSRFARETSVDVCKSKTNENIINRRIGVIKTRSMKSHQLDQQKPSSSSPMHDEQFAEIDFDLENEQKNDPVLKIIRDWLVNNLKPIWSEISKFSPIIKYFWNRIESFEIKDDILCRKWIVKEGIMSPGKK</sequence>
<evidence type="ECO:0000256" key="5">
    <source>
        <dbReference type="ARBA" id="ARBA00022801"/>
    </source>
</evidence>
<reference evidence="8 9" key="1">
    <citation type="submission" date="2020-06" db="EMBL/GenBank/DDBJ databases">
        <authorList>
            <person name="Li R."/>
            <person name="Bekaert M."/>
        </authorList>
    </citation>
    <scope>NUCLEOTIDE SEQUENCE [LARGE SCALE GENOMIC DNA]</scope>
    <source>
        <strain evidence="9">wild</strain>
    </source>
</reference>
<protein>
    <recommendedName>
        <fullName evidence="7">Reverse transcriptase RNase H-like domain-containing protein</fullName>
    </recommendedName>
</protein>
<accession>A0A6J8BEI9</accession>
<dbReference type="GO" id="GO:0016787">
    <property type="term" value="F:hydrolase activity"/>
    <property type="evidence" value="ECO:0007669"/>
    <property type="project" value="UniProtKB-KW"/>
</dbReference>
<evidence type="ECO:0000256" key="4">
    <source>
        <dbReference type="ARBA" id="ARBA00022759"/>
    </source>
</evidence>
<name>A0A6J8BEI9_MYTCO</name>
<keyword evidence="6" id="KW-0695">RNA-directed DNA polymerase</keyword>
<evidence type="ECO:0000256" key="2">
    <source>
        <dbReference type="ARBA" id="ARBA00022695"/>
    </source>
</evidence>
<dbReference type="Pfam" id="PF17917">
    <property type="entry name" value="RT_RNaseH"/>
    <property type="match status" value="1"/>
</dbReference>
<keyword evidence="3" id="KW-0540">Nuclease</keyword>
<dbReference type="PANTHER" id="PTHR37984:SF5">
    <property type="entry name" value="PROTEIN NYNRIN-LIKE"/>
    <property type="match status" value="1"/>
</dbReference>
<evidence type="ECO:0000313" key="8">
    <source>
        <dbReference type="EMBL" id="CAC5382355.1"/>
    </source>
</evidence>
<evidence type="ECO:0000256" key="6">
    <source>
        <dbReference type="ARBA" id="ARBA00022918"/>
    </source>
</evidence>
<keyword evidence="4" id="KW-0255">Endonuclease</keyword>
<dbReference type="GO" id="GO:0004519">
    <property type="term" value="F:endonuclease activity"/>
    <property type="evidence" value="ECO:0007669"/>
    <property type="project" value="UniProtKB-KW"/>
</dbReference>
<keyword evidence="2" id="KW-0548">Nucleotidyltransferase</keyword>
<keyword evidence="1" id="KW-0808">Transferase</keyword>
<proteinExistence type="predicted"/>
<dbReference type="InterPro" id="IPR041373">
    <property type="entry name" value="RT_RNaseH"/>
</dbReference>
<organism evidence="8 9">
    <name type="scientific">Mytilus coruscus</name>
    <name type="common">Sea mussel</name>
    <dbReference type="NCBI Taxonomy" id="42192"/>
    <lineage>
        <taxon>Eukaryota</taxon>
        <taxon>Metazoa</taxon>
        <taxon>Spiralia</taxon>
        <taxon>Lophotrochozoa</taxon>
        <taxon>Mollusca</taxon>
        <taxon>Bivalvia</taxon>
        <taxon>Autobranchia</taxon>
        <taxon>Pteriomorphia</taxon>
        <taxon>Mytilida</taxon>
        <taxon>Mytiloidea</taxon>
        <taxon>Mytilidae</taxon>
        <taxon>Mytilinae</taxon>
        <taxon>Mytilus</taxon>
    </lineage>
</organism>
<evidence type="ECO:0000256" key="3">
    <source>
        <dbReference type="ARBA" id="ARBA00022722"/>
    </source>
</evidence>
<feature type="domain" description="Reverse transcriptase RNase H-like" evidence="7">
    <location>
        <begin position="110"/>
        <end position="183"/>
    </location>
</feature>
<keyword evidence="5" id="KW-0378">Hydrolase</keyword>
<dbReference type="CDD" id="cd01647">
    <property type="entry name" value="RT_LTR"/>
    <property type="match status" value="1"/>
</dbReference>
<keyword evidence="9" id="KW-1185">Reference proteome</keyword>
<dbReference type="SUPFAM" id="SSF56672">
    <property type="entry name" value="DNA/RNA polymerases"/>
    <property type="match status" value="1"/>
</dbReference>
<dbReference type="Gene3D" id="3.10.10.10">
    <property type="entry name" value="HIV Type 1 Reverse Transcriptase, subunit A, domain 1"/>
    <property type="match status" value="1"/>
</dbReference>
<dbReference type="GO" id="GO:0003964">
    <property type="term" value="F:RNA-directed DNA polymerase activity"/>
    <property type="evidence" value="ECO:0007669"/>
    <property type="project" value="UniProtKB-KW"/>
</dbReference>
<evidence type="ECO:0000259" key="7">
    <source>
        <dbReference type="Pfam" id="PF17917"/>
    </source>
</evidence>
<evidence type="ECO:0000256" key="1">
    <source>
        <dbReference type="ARBA" id="ARBA00022679"/>
    </source>
</evidence>
<evidence type="ECO:0000313" key="9">
    <source>
        <dbReference type="Proteomes" id="UP000507470"/>
    </source>
</evidence>
<dbReference type="InterPro" id="IPR050951">
    <property type="entry name" value="Retrovirus_Pol_polyprotein"/>
</dbReference>
<dbReference type="InterPro" id="IPR043502">
    <property type="entry name" value="DNA/RNA_pol_sf"/>
</dbReference>
<dbReference type="Proteomes" id="UP000507470">
    <property type="component" value="Unassembled WGS sequence"/>
</dbReference>
<dbReference type="OrthoDB" id="116078at2759"/>
<dbReference type="EMBL" id="CACVKT020003209">
    <property type="protein sequence ID" value="CAC5382355.1"/>
    <property type="molecule type" value="Genomic_DNA"/>
</dbReference>
<dbReference type="CDD" id="cd09274">
    <property type="entry name" value="RNase_HI_RT_Ty3"/>
    <property type="match status" value="1"/>
</dbReference>
<dbReference type="Gene3D" id="3.30.70.270">
    <property type="match status" value="1"/>
</dbReference>
<dbReference type="AlphaFoldDB" id="A0A6J8BEI9"/>